<evidence type="ECO:0000313" key="1">
    <source>
        <dbReference type="EMBL" id="ATB26841.1"/>
    </source>
</evidence>
<organism evidence="1 2">
    <name type="scientific">Melittangium boletus DSM 14713</name>
    <dbReference type="NCBI Taxonomy" id="1294270"/>
    <lineage>
        <taxon>Bacteria</taxon>
        <taxon>Pseudomonadati</taxon>
        <taxon>Myxococcota</taxon>
        <taxon>Myxococcia</taxon>
        <taxon>Myxococcales</taxon>
        <taxon>Cystobacterineae</taxon>
        <taxon>Archangiaceae</taxon>
        <taxon>Melittangium</taxon>
    </lineage>
</organism>
<evidence type="ECO:0000313" key="2">
    <source>
        <dbReference type="Proteomes" id="UP000217289"/>
    </source>
</evidence>
<accession>A0A250I6Q0</accession>
<dbReference type="KEGG" id="mbd:MEBOL_000275"/>
<dbReference type="Proteomes" id="UP000217289">
    <property type="component" value="Chromosome"/>
</dbReference>
<sequence length="142" mass="15453">MNPRHEPAKHRRPRLLALPVVLLCALAYLGSAAHFVLVQHRACLEHGDLLHADELEPGEGLEHAPSFEDERFTRAEAKVSGHGSDAHCAHAFLRRAVLPPAEVMPVLEVPVLEGPVLAQVREAVEPPVACLYLAPKASPPRV</sequence>
<dbReference type="AlphaFoldDB" id="A0A250I6Q0"/>
<dbReference type="OrthoDB" id="5383047at2"/>
<proteinExistence type="predicted"/>
<keyword evidence="2" id="KW-1185">Reference proteome</keyword>
<gene>
    <name evidence="1" type="ORF">MEBOL_000275</name>
</gene>
<reference evidence="1 2" key="1">
    <citation type="submission" date="2017-06" db="EMBL/GenBank/DDBJ databases">
        <authorList>
            <person name="Kim H.J."/>
            <person name="Triplett B.A."/>
        </authorList>
    </citation>
    <scope>NUCLEOTIDE SEQUENCE [LARGE SCALE GENOMIC DNA]</scope>
    <source>
        <strain evidence="1 2">DSM 14713</strain>
    </source>
</reference>
<protein>
    <submittedName>
        <fullName evidence="1">Uncharacterized protein</fullName>
    </submittedName>
</protein>
<dbReference type="RefSeq" id="WP_095975731.1">
    <property type="nucleotide sequence ID" value="NZ_CP022163.1"/>
</dbReference>
<dbReference type="EMBL" id="CP022163">
    <property type="protein sequence ID" value="ATB26841.1"/>
    <property type="molecule type" value="Genomic_DNA"/>
</dbReference>
<name>A0A250I6Q0_9BACT</name>